<organism evidence="19 20">
    <name type="scientific">Clostridium muellerianum</name>
    <dbReference type="NCBI Taxonomy" id="2716538"/>
    <lineage>
        <taxon>Bacteria</taxon>
        <taxon>Bacillati</taxon>
        <taxon>Bacillota</taxon>
        <taxon>Clostridia</taxon>
        <taxon>Eubacteriales</taxon>
        <taxon>Clostridiaceae</taxon>
        <taxon>Clostridium</taxon>
    </lineage>
</organism>
<evidence type="ECO:0000256" key="11">
    <source>
        <dbReference type="ARBA" id="ARBA00022840"/>
    </source>
</evidence>
<evidence type="ECO:0000256" key="10">
    <source>
        <dbReference type="ARBA" id="ARBA00022777"/>
    </source>
</evidence>
<dbReference type="Pfam" id="PF00672">
    <property type="entry name" value="HAMP"/>
    <property type="match status" value="1"/>
</dbReference>
<evidence type="ECO:0000256" key="8">
    <source>
        <dbReference type="ARBA" id="ARBA00022692"/>
    </source>
</evidence>
<evidence type="ECO:0000259" key="17">
    <source>
        <dbReference type="PROSITE" id="PS50109"/>
    </source>
</evidence>
<evidence type="ECO:0000256" key="13">
    <source>
        <dbReference type="ARBA" id="ARBA00023012"/>
    </source>
</evidence>
<dbReference type="Gene3D" id="6.10.340.10">
    <property type="match status" value="1"/>
</dbReference>
<dbReference type="PANTHER" id="PTHR45528">
    <property type="entry name" value="SENSOR HISTIDINE KINASE CPXA"/>
    <property type="match status" value="1"/>
</dbReference>
<dbReference type="SUPFAM" id="SSF55874">
    <property type="entry name" value="ATPase domain of HSP90 chaperone/DNA topoisomerase II/histidine kinase"/>
    <property type="match status" value="1"/>
</dbReference>
<evidence type="ECO:0000313" key="19">
    <source>
        <dbReference type="EMBL" id="NMM61815.1"/>
    </source>
</evidence>
<keyword evidence="10 19" id="KW-0418">Kinase</keyword>
<keyword evidence="15" id="KW-0175">Coiled coil</keyword>
<feature type="transmembrane region" description="Helical" evidence="16">
    <location>
        <begin position="12"/>
        <end position="34"/>
    </location>
</feature>
<reference evidence="19 20" key="1">
    <citation type="submission" date="2020-04" db="EMBL/GenBank/DDBJ databases">
        <authorList>
            <person name="Doyle D.A."/>
        </authorList>
    </citation>
    <scope>NUCLEOTIDE SEQUENCE [LARGE SCALE GENOMIC DNA]</scope>
    <source>
        <strain evidence="19 20">P21</strain>
    </source>
</reference>
<dbReference type="InterPro" id="IPR036097">
    <property type="entry name" value="HisK_dim/P_sf"/>
</dbReference>
<evidence type="ECO:0000313" key="20">
    <source>
        <dbReference type="Proteomes" id="UP000537131"/>
    </source>
</evidence>
<keyword evidence="9" id="KW-0547">Nucleotide-binding</keyword>
<evidence type="ECO:0000256" key="14">
    <source>
        <dbReference type="ARBA" id="ARBA00023136"/>
    </source>
</evidence>
<comment type="subcellular location">
    <subcellularLocation>
        <location evidence="3">Cell membrane</location>
    </subcellularLocation>
    <subcellularLocation>
        <location evidence="2">Membrane</location>
        <topology evidence="2">Multi-pass membrane protein</topology>
    </subcellularLocation>
</comment>
<feature type="coiled-coil region" evidence="15">
    <location>
        <begin position="114"/>
        <end position="145"/>
    </location>
</feature>
<evidence type="ECO:0000256" key="16">
    <source>
        <dbReference type="SAM" id="Phobius"/>
    </source>
</evidence>
<dbReference type="InterPro" id="IPR004358">
    <property type="entry name" value="Sig_transdc_His_kin-like_C"/>
</dbReference>
<dbReference type="GO" id="GO:0005524">
    <property type="term" value="F:ATP binding"/>
    <property type="evidence" value="ECO:0007669"/>
    <property type="project" value="UniProtKB-KW"/>
</dbReference>
<dbReference type="PROSITE" id="PS50109">
    <property type="entry name" value="HIS_KIN"/>
    <property type="match status" value="1"/>
</dbReference>
<dbReference type="AlphaFoldDB" id="A0A7Y0HM51"/>
<dbReference type="PRINTS" id="PR00344">
    <property type="entry name" value="BCTRLSENSOR"/>
</dbReference>
<dbReference type="FunFam" id="1.10.287.130:FF:000008">
    <property type="entry name" value="Two-component sensor histidine kinase"/>
    <property type="match status" value="1"/>
</dbReference>
<feature type="domain" description="Histidine kinase" evidence="17">
    <location>
        <begin position="144"/>
        <end position="361"/>
    </location>
</feature>
<evidence type="ECO:0000256" key="9">
    <source>
        <dbReference type="ARBA" id="ARBA00022741"/>
    </source>
</evidence>
<dbReference type="Gene3D" id="3.30.565.10">
    <property type="entry name" value="Histidine kinase-like ATPase, C-terminal domain"/>
    <property type="match status" value="1"/>
</dbReference>
<accession>A0A7Y0HM51</accession>
<feature type="domain" description="HAMP" evidence="18">
    <location>
        <begin position="77"/>
        <end position="129"/>
    </location>
</feature>
<keyword evidence="11" id="KW-0067">ATP-binding</keyword>
<dbReference type="SMART" id="SM00387">
    <property type="entry name" value="HATPase_c"/>
    <property type="match status" value="1"/>
</dbReference>
<dbReference type="EMBL" id="JABBNI010000008">
    <property type="protein sequence ID" value="NMM61815.1"/>
    <property type="molecule type" value="Genomic_DNA"/>
</dbReference>
<dbReference type="SMART" id="SM00304">
    <property type="entry name" value="HAMP"/>
    <property type="match status" value="1"/>
</dbReference>
<dbReference type="Proteomes" id="UP000537131">
    <property type="component" value="Unassembled WGS sequence"/>
</dbReference>
<dbReference type="Pfam" id="PF02518">
    <property type="entry name" value="HATPase_c"/>
    <property type="match status" value="1"/>
</dbReference>
<dbReference type="SUPFAM" id="SSF47384">
    <property type="entry name" value="Homodimeric domain of signal transducing histidine kinase"/>
    <property type="match status" value="1"/>
</dbReference>
<keyword evidence="8 16" id="KW-0812">Transmembrane</keyword>
<dbReference type="CDD" id="cd06225">
    <property type="entry name" value="HAMP"/>
    <property type="match status" value="1"/>
</dbReference>
<dbReference type="InterPro" id="IPR003661">
    <property type="entry name" value="HisK_dim/P_dom"/>
</dbReference>
<keyword evidence="12 16" id="KW-1133">Transmembrane helix</keyword>
<evidence type="ECO:0000256" key="3">
    <source>
        <dbReference type="ARBA" id="ARBA00004236"/>
    </source>
</evidence>
<dbReference type="PANTHER" id="PTHR45528:SF8">
    <property type="entry name" value="HISTIDINE KINASE"/>
    <property type="match status" value="1"/>
</dbReference>
<name>A0A7Y0HM51_9CLOT</name>
<evidence type="ECO:0000256" key="12">
    <source>
        <dbReference type="ARBA" id="ARBA00022989"/>
    </source>
</evidence>
<comment type="catalytic activity">
    <reaction evidence="1">
        <text>ATP + protein L-histidine = ADP + protein N-phospho-L-histidine.</text>
        <dbReference type="EC" id="2.7.13.3"/>
    </reaction>
</comment>
<dbReference type="CDD" id="cd00082">
    <property type="entry name" value="HisKA"/>
    <property type="match status" value="1"/>
</dbReference>
<protein>
    <recommendedName>
        <fullName evidence="4">histidine kinase</fullName>
        <ecNumber evidence="4">2.7.13.3</ecNumber>
    </recommendedName>
</protein>
<dbReference type="PROSITE" id="PS50885">
    <property type="entry name" value="HAMP"/>
    <property type="match status" value="1"/>
</dbReference>
<feature type="transmembrane region" description="Helical" evidence="16">
    <location>
        <begin position="54"/>
        <end position="76"/>
    </location>
</feature>
<evidence type="ECO:0000256" key="15">
    <source>
        <dbReference type="SAM" id="Coils"/>
    </source>
</evidence>
<dbReference type="Pfam" id="PF00512">
    <property type="entry name" value="HisKA"/>
    <property type="match status" value="1"/>
</dbReference>
<proteinExistence type="predicted"/>
<reference evidence="19 20" key="2">
    <citation type="submission" date="2020-06" db="EMBL/GenBank/DDBJ databases">
        <title>Complete Genome Sequence of Clostridium muelleri sp. nov. P21T, an Acid-Alcohol Producing Acetogen Isolated from Old Hay.</title>
        <authorList>
            <person name="Duncan K.E."/>
            <person name="Tanner R.S."/>
        </authorList>
    </citation>
    <scope>NUCLEOTIDE SEQUENCE [LARGE SCALE GENOMIC DNA]</scope>
    <source>
        <strain evidence="19 20">P21</strain>
    </source>
</reference>
<keyword evidence="5" id="KW-1003">Cell membrane</keyword>
<keyword evidence="13" id="KW-0902">Two-component regulatory system</keyword>
<comment type="caution">
    <text evidence="19">The sequence shown here is derived from an EMBL/GenBank/DDBJ whole genome shotgun (WGS) entry which is preliminary data.</text>
</comment>
<dbReference type="InterPro" id="IPR050398">
    <property type="entry name" value="HssS/ArlS-like"/>
</dbReference>
<sequence>MKKIIMNKLGIKLLILIPIDMILSYLSLMLLASILGKIVGMDNVKPDFFAKYGFYIAILGFILELIIFVTIFLIAINGRMRYLKYISKSVTNIKTQKYLNPINVKGSDEIAQLAKDINIMSERLKENYEKEKKQEEAKNELIVAVSHDLKTPLTSIIGYLELLSDSKEALEKHRQEFLEVAYKKSKDLKKLIDELFEYTKLSNNYIKLDKVPFNIAVLVNQILGEYILFLSEKNIEVKIECTKNELVCEIDVQKFIRVIENLIKNAEKYSYRNSIFIIRMWEEDENIRLSFINEGDNIGEDDLVKIFDEMYRIDKSRNAEIEGSGLGLPISKKIIELHGGRIWAECSGNIISFNIELPKKNLNNS</sequence>
<evidence type="ECO:0000256" key="4">
    <source>
        <dbReference type="ARBA" id="ARBA00012438"/>
    </source>
</evidence>
<dbReference type="Gene3D" id="1.10.287.130">
    <property type="match status" value="1"/>
</dbReference>
<dbReference type="FunFam" id="3.30.565.10:FF:000006">
    <property type="entry name" value="Sensor histidine kinase WalK"/>
    <property type="match status" value="1"/>
</dbReference>
<evidence type="ECO:0000256" key="2">
    <source>
        <dbReference type="ARBA" id="ARBA00004141"/>
    </source>
</evidence>
<dbReference type="GO" id="GO:0005886">
    <property type="term" value="C:plasma membrane"/>
    <property type="evidence" value="ECO:0007669"/>
    <property type="project" value="UniProtKB-SubCell"/>
</dbReference>
<dbReference type="InterPro" id="IPR003594">
    <property type="entry name" value="HATPase_dom"/>
</dbReference>
<dbReference type="InterPro" id="IPR005467">
    <property type="entry name" value="His_kinase_dom"/>
</dbReference>
<keyword evidence="6" id="KW-0597">Phosphoprotein</keyword>
<dbReference type="InterPro" id="IPR036890">
    <property type="entry name" value="HATPase_C_sf"/>
</dbReference>
<dbReference type="SMART" id="SM00388">
    <property type="entry name" value="HisKA"/>
    <property type="match status" value="1"/>
</dbReference>
<keyword evidence="7" id="KW-0808">Transferase</keyword>
<evidence type="ECO:0000256" key="6">
    <source>
        <dbReference type="ARBA" id="ARBA00022553"/>
    </source>
</evidence>
<evidence type="ECO:0000256" key="7">
    <source>
        <dbReference type="ARBA" id="ARBA00022679"/>
    </source>
</evidence>
<keyword evidence="14 16" id="KW-0472">Membrane</keyword>
<dbReference type="InterPro" id="IPR003660">
    <property type="entry name" value="HAMP_dom"/>
</dbReference>
<dbReference type="GO" id="GO:0000155">
    <property type="term" value="F:phosphorelay sensor kinase activity"/>
    <property type="evidence" value="ECO:0007669"/>
    <property type="project" value="InterPro"/>
</dbReference>
<dbReference type="EC" id="2.7.13.3" evidence="4"/>
<keyword evidence="20" id="KW-1185">Reference proteome</keyword>
<evidence type="ECO:0000256" key="1">
    <source>
        <dbReference type="ARBA" id="ARBA00000085"/>
    </source>
</evidence>
<gene>
    <name evidence="19" type="ORF">HBE96_03750</name>
</gene>
<evidence type="ECO:0000256" key="5">
    <source>
        <dbReference type="ARBA" id="ARBA00022475"/>
    </source>
</evidence>
<evidence type="ECO:0000259" key="18">
    <source>
        <dbReference type="PROSITE" id="PS50885"/>
    </source>
</evidence>
<dbReference type="RefSeq" id="WP_169296426.1">
    <property type="nucleotide sequence ID" value="NZ_JABBNI010000008.1"/>
</dbReference>